<keyword evidence="3" id="KW-0560">Oxidoreductase</keyword>
<reference evidence="5" key="1">
    <citation type="submission" date="2019-03" db="EMBL/GenBank/DDBJ databases">
        <title>Afifella sp. nov., isolated from activated sludge.</title>
        <authorList>
            <person name="Li Q."/>
            <person name="Liu Y."/>
        </authorList>
    </citation>
    <scope>NUCLEOTIDE SEQUENCE</scope>
    <source>
        <strain evidence="5">L72</strain>
    </source>
</reference>
<dbReference type="OrthoDB" id="9793944at2"/>
<evidence type="ECO:0000256" key="3">
    <source>
        <dbReference type="ARBA" id="ARBA00023002"/>
    </source>
</evidence>
<dbReference type="SMART" id="SM01092">
    <property type="entry name" value="CO_deh_flav_C"/>
    <property type="match status" value="1"/>
</dbReference>
<organism evidence="5 6">
    <name type="scientific">Propylenella binzhouense</name>
    <dbReference type="NCBI Taxonomy" id="2555902"/>
    <lineage>
        <taxon>Bacteria</taxon>
        <taxon>Pseudomonadati</taxon>
        <taxon>Pseudomonadota</taxon>
        <taxon>Alphaproteobacteria</taxon>
        <taxon>Hyphomicrobiales</taxon>
        <taxon>Propylenellaceae</taxon>
        <taxon>Propylenella</taxon>
    </lineage>
</organism>
<gene>
    <name evidence="5" type="ORF">E4O86_17895</name>
</gene>
<dbReference type="RefSeq" id="WP_161141923.1">
    <property type="nucleotide sequence ID" value="NZ_SPKJ01000082.1"/>
</dbReference>
<dbReference type="Pfam" id="PF00941">
    <property type="entry name" value="FAD_binding_5"/>
    <property type="match status" value="1"/>
</dbReference>
<sequence>MKAPDFDYVRVRSLDEALAALAAHGEGARILAGGQSLVPALNLRLLAPEILVDIGGIADLSGIALADGTIRIGAMTRHADLERSPEIARHVPLLARAVREIGHPAIRNRGTIGGSLAHADPASELPACVLALEARIVARGPSGERTIAASDFFRGLYETALGPDEILVRIEIPAAAAGERFAFHELARRHGDYAMAGIAALARDTGAATLRIAYFGIGSRPMLAAGAAAALRDHGASEAGAAAAVRALGADLEPQSDLQASAALRMHLAGVLLRRALKDLFPDAAGGREEEIA</sequence>
<protein>
    <submittedName>
        <fullName evidence="5">Xanthine dehydrogenase family protein subunit M</fullName>
    </submittedName>
</protein>
<dbReference type="Gene3D" id="3.30.43.10">
    <property type="entry name" value="Uridine Diphospho-n-acetylenolpyruvylglucosamine Reductase, domain 2"/>
    <property type="match status" value="1"/>
</dbReference>
<dbReference type="InterPro" id="IPR016167">
    <property type="entry name" value="FAD-bd_PCMH_sub1"/>
</dbReference>
<dbReference type="Gene3D" id="3.30.465.10">
    <property type="match status" value="1"/>
</dbReference>
<dbReference type="PANTHER" id="PTHR42659">
    <property type="entry name" value="XANTHINE DEHYDROGENASE SUBUNIT C-RELATED"/>
    <property type="match status" value="1"/>
</dbReference>
<evidence type="ECO:0000256" key="1">
    <source>
        <dbReference type="ARBA" id="ARBA00022630"/>
    </source>
</evidence>
<dbReference type="PANTHER" id="PTHR42659:SF2">
    <property type="entry name" value="XANTHINE DEHYDROGENASE SUBUNIT C-RELATED"/>
    <property type="match status" value="1"/>
</dbReference>
<dbReference type="InterPro" id="IPR005107">
    <property type="entry name" value="CO_DH_flav_C"/>
</dbReference>
<dbReference type="InterPro" id="IPR016166">
    <property type="entry name" value="FAD-bd_PCMH"/>
</dbReference>
<dbReference type="GO" id="GO:0016491">
    <property type="term" value="F:oxidoreductase activity"/>
    <property type="evidence" value="ECO:0007669"/>
    <property type="project" value="UniProtKB-KW"/>
</dbReference>
<evidence type="ECO:0000313" key="6">
    <source>
        <dbReference type="Proteomes" id="UP000773614"/>
    </source>
</evidence>
<comment type="caution">
    <text evidence="5">The sequence shown here is derived from an EMBL/GenBank/DDBJ whole genome shotgun (WGS) entry which is preliminary data.</text>
</comment>
<dbReference type="FunFam" id="3.30.465.10:FF:000017">
    <property type="entry name" value="Xanthine dehydrogenase, FAD binding subunit"/>
    <property type="match status" value="1"/>
</dbReference>
<feature type="domain" description="FAD-binding PCMH-type" evidence="4">
    <location>
        <begin position="1"/>
        <end position="177"/>
    </location>
</feature>
<dbReference type="InterPro" id="IPR036318">
    <property type="entry name" value="FAD-bd_PCMH-like_sf"/>
</dbReference>
<evidence type="ECO:0000259" key="4">
    <source>
        <dbReference type="PROSITE" id="PS51387"/>
    </source>
</evidence>
<dbReference type="PROSITE" id="PS51387">
    <property type="entry name" value="FAD_PCMH"/>
    <property type="match status" value="1"/>
</dbReference>
<keyword evidence="1" id="KW-0285">Flavoprotein</keyword>
<name>A0A964T6R8_9HYPH</name>
<dbReference type="InterPro" id="IPR016169">
    <property type="entry name" value="FAD-bd_PCMH_sub2"/>
</dbReference>
<evidence type="ECO:0000313" key="5">
    <source>
        <dbReference type="EMBL" id="MYZ49586.1"/>
    </source>
</evidence>
<keyword evidence="2" id="KW-0274">FAD</keyword>
<dbReference type="AlphaFoldDB" id="A0A964T6R8"/>
<dbReference type="EMBL" id="SPKJ01000082">
    <property type="protein sequence ID" value="MYZ49586.1"/>
    <property type="molecule type" value="Genomic_DNA"/>
</dbReference>
<dbReference type="InterPro" id="IPR036683">
    <property type="entry name" value="CO_DH_flav_C_dom_sf"/>
</dbReference>
<dbReference type="GO" id="GO:0071949">
    <property type="term" value="F:FAD binding"/>
    <property type="evidence" value="ECO:0007669"/>
    <property type="project" value="InterPro"/>
</dbReference>
<evidence type="ECO:0000256" key="2">
    <source>
        <dbReference type="ARBA" id="ARBA00022827"/>
    </source>
</evidence>
<dbReference type="Proteomes" id="UP000773614">
    <property type="component" value="Unassembled WGS sequence"/>
</dbReference>
<dbReference type="Pfam" id="PF03450">
    <property type="entry name" value="CO_deh_flav_C"/>
    <property type="match status" value="1"/>
</dbReference>
<dbReference type="InterPro" id="IPR002346">
    <property type="entry name" value="Mopterin_DH_FAD-bd"/>
</dbReference>
<proteinExistence type="predicted"/>
<dbReference type="SUPFAM" id="SSF55447">
    <property type="entry name" value="CO dehydrogenase flavoprotein C-terminal domain-like"/>
    <property type="match status" value="1"/>
</dbReference>
<keyword evidence="6" id="KW-1185">Reference proteome</keyword>
<dbReference type="InterPro" id="IPR051312">
    <property type="entry name" value="Diverse_Substr_Oxidored"/>
</dbReference>
<accession>A0A964T6R8</accession>
<dbReference type="Gene3D" id="3.30.390.50">
    <property type="entry name" value="CO dehydrogenase flavoprotein, C-terminal domain"/>
    <property type="match status" value="1"/>
</dbReference>
<dbReference type="SUPFAM" id="SSF56176">
    <property type="entry name" value="FAD-binding/transporter-associated domain-like"/>
    <property type="match status" value="1"/>
</dbReference>